<protein>
    <recommendedName>
        <fullName evidence="5">Reverse transcriptase</fullName>
    </recommendedName>
</protein>
<evidence type="ECO:0008006" key="5">
    <source>
        <dbReference type="Google" id="ProtNLM"/>
    </source>
</evidence>
<feature type="domain" description="Reverse transcriptase" evidence="1">
    <location>
        <begin position="514"/>
        <end position="624"/>
    </location>
</feature>
<dbReference type="SUPFAM" id="SSF56672">
    <property type="entry name" value="DNA/RNA polymerases"/>
    <property type="match status" value="1"/>
</dbReference>
<organism evidence="3 4">
    <name type="scientific">Dipteronia sinensis</name>
    <dbReference type="NCBI Taxonomy" id="43782"/>
    <lineage>
        <taxon>Eukaryota</taxon>
        <taxon>Viridiplantae</taxon>
        <taxon>Streptophyta</taxon>
        <taxon>Embryophyta</taxon>
        <taxon>Tracheophyta</taxon>
        <taxon>Spermatophyta</taxon>
        <taxon>Magnoliopsida</taxon>
        <taxon>eudicotyledons</taxon>
        <taxon>Gunneridae</taxon>
        <taxon>Pentapetalae</taxon>
        <taxon>rosids</taxon>
        <taxon>malvids</taxon>
        <taxon>Sapindales</taxon>
        <taxon>Sapindaceae</taxon>
        <taxon>Hippocastanoideae</taxon>
        <taxon>Acereae</taxon>
        <taxon>Dipteronia</taxon>
    </lineage>
</organism>
<gene>
    <name evidence="3" type="ORF">Dsin_002302</name>
</gene>
<dbReference type="AlphaFoldDB" id="A0AAE0EJ97"/>
<dbReference type="InterPro" id="IPR043502">
    <property type="entry name" value="DNA/RNA_pol_sf"/>
</dbReference>
<evidence type="ECO:0000259" key="1">
    <source>
        <dbReference type="Pfam" id="PF00078"/>
    </source>
</evidence>
<dbReference type="Pfam" id="PF00078">
    <property type="entry name" value="RVT_1"/>
    <property type="match status" value="1"/>
</dbReference>
<dbReference type="InterPro" id="IPR000477">
    <property type="entry name" value="RT_dom"/>
</dbReference>
<evidence type="ECO:0000259" key="2">
    <source>
        <dbReference type="Pfam" id="PF03372"/>
    </source>
</evidence>
<comment type="caution">
    <text evidence="3">The sequence shown here is derived from an EMBL/GenBank/DDBJ whole genome shotgun (WGS) entry which is preliminary data.</text>
</comment>
<dbReference type="CDD" id="cd01650">
    <property type="entry name" value="RT_nLTR_like"/>
    <property type="match status" value="1"/>
</dbReference>
<dbReference type="Pfam" id="PF03372">
    <property type="entry name" value="Exo_endo_phos"/>
    <property type="match status" value="1"/>
</dbReference>
<name>A0AAE0EJ97_9ROSI</name>
<dbReference type="Gene3D" id="3.60.10.10">
    <property type="entry name" value="Endonuclease/exonuclease/phosphatase"/>
    <property type="match status" value="1"/>
</dbReference>
<dbReference type="SUPFAM" id="SSF56219">
    <property type="entry name" value="DNase I-like"/>
    <property type="match status" value="1"/>
</dbReference>
<proteinExistence type="predicted"/>
<sequence length="644" mass="74317">MKSLVWNARGLGSGRAFRTLLKLKQNHSPDFMFLVEMKVTHSVLETMRVKLGFFGKLVVDCVGRSGGLCLFWTNFLKVDLLSFSRFHIDVQVNSHGGKIWRLTGFYGHPVASERFHSWTLLRRLHGMYSLPWFCVGDFNEILNDSEKVGGQSRSSTLMDNFRSALDDCGLEDLGFLGPPFTWCNKRDTDQLVQERLDRGVCNFQWRQLFHGSCIHHLEYWRSDHRPLLIEVMCRPGSILSRDSRQRRRFHFEACWADNKECHLLVEKCWCNFSGCCDMNDIVSKIRRCSDKLAGWNSNNRTGLRKDIKAKQHELCNATSNIQQGSWRVIRTIERQLDELLEEEEAYRKQRSRVEWLREGDRNTRFFHWKASARKGRNKINGLRDNNGMWQTDFQNMVNVITDYFGKMFSSSSPSSAQIDKVTASVEQQLSTRNSLFLDRAFSAEEIKKAIFDMSPTKAPGLDGLPALFYQKFWDKIGGDVTRACLRCLNDGEPFESVNGTLITLLLKIQHAEGVQDFRPISLCNVLYKIMAKTLANRFRVVLGEVISENQSEFIPSRLITDNVIIGFECIHALRNKKRKVGSMALKLDMSKAYDRVERDFLSRMMSRLGFSNSWIDRVMRCVRSVSFSFLLNGKSVGLLCLLEV</sequence>
<evidence type="ECO:0000313" key="4">
    <source>
        <dbReference type="Proteomes" id="UP001281410"/>
    </source>
</evidence>
<keyword evidence="4" id="KW-1185">Reference proteome</keyword>
<dbReference type="Proteomes" id="UP001281410">
    <property type="component" value="Unassembled WGS sequence"/>
</dbReference>
<feature type="domain" description="Endonuclease/exonuclease/phosphatase" evidence="2">
    <location>
        <begin position="5"/>
        <end position="224"/>
    </location>
</feature>
<dbReference type="GO" id="GO:0003824">
    <property type="term" value="F:catalytic activity"/>
    <property type="evidence" value="ECO:0007669"/>
    <property type="project" value="InterPro"/>
</dbReference>
<accession>A0AAE0EJ97</accession>
<dbReference type="InterPro" id="IPR036691">
    <property type="entry name" value="Endo/exonu/phosph_ase_sf"/>
</dbReference>
<reference evidence="3" key="1">
    <citation type="journal article" date="2023" name="Plant J.">
        <title>Genome sequences and population genomics provide insights into the demographic history, inbreeding, and mutation load of two 'living fossil' tree species of Dipteronia.</title>
        <authorList>
            <person name="Feng Y."/>
            <person name="Comes H.P."/>
            <person name="Chen J."/>
            <person name="Zhu S."/>
            <person name="Lu R."/>
            <person name="Zhang X."/>
            <person name="Li P."/>
            <person name="Qiu J."/>
            <person name="Olsen K.M."/>
            <person name="Qiu Y."/>
        </authorList>
    </citation>
    <scope>NUCLEOTIDE SEQUENCE</scope>
    <source>
        <strain evidence="3">NBL</strain>
    </source>
</reference>
<dbReference type="InterPro" id="IPR005135">
    <property type="entry name" value="Endo/exonuclease/phosphatase"/>
</dbReference>
<dbReference type="EMBL" id="JANJYJ010000001">
    <property type="protein sequence ID" value="KAK3230421.1"/>
    <property type="molecule type" value="Genomic_DNA"/>
</dbReference>
<evidence type="ECO:0000313" key="3">
    <source>
        <dbReference type="EMBL" id="KAK3230421.1"/>
    </source>
</evidence>
<dbReference type="PANTHER" id="PTHR19446">
    <property type="entry name" value="REVERSE TRANSCRIPTASES"/>
    <property type="match status" value="1"/>
</dbReference>